<reference evidence="2" key="1">
    <citation type="journal article" date="2023" name="G3 (Bethesda)">
        <title>Genome assembly and association tests identify interacting loci associated with vigor, precocity, and sex in interspecific pistachio rootstocks.</title>
        <authorList>
            <person name="Palmer W."/>
            <person name="Jacygrad E."/>
            <person name="Sagayaradj S."/>
            <person name="Cavanaugh K."/>
            <person name="Han R."/>
            <person name="Bertier L."/>
            <person name="Beede B."/>
            <person name="Kafkas S."/>
            <person name="Golino D."/>
            <person name="Preece J."/>
            <person name="Michelmore R."/>
        </authorList>
    </citation>
    <scope>NUCLEOTIDE SEQUENCE [LARGE SCALE GENOMIC DNA]</scope>
</reference>
<comment type="caution">
    <text evidence="1">The sequence shown here is derived from an EMBL/GenBank/DDBJ whole genome shotgun (WGS) entry which is preliminary data.</text>
</comment>
<dbReference type="EMBL" id="CM047750">
    <property type="protein sequence ID" value="KAJ0007009.1"/>
    <property type="molecule type" value="Genomic_DNA"/>
</dbReference>
<gene>
    <name evidence="1" type="ORF">Pint_29156</name>
</gene>
<proteinExistence type="predicted"/>
<organism evidence="1 2">
    <name type="scientific">Pistacia integerrima</name>
    <dbReference type="NCBI Taxonomy" id="434235"/>
    <lineage>
        <taxon>Eukaryota</taxon>
        <taxon>Viridiplantae</taxon>
        <taxon>Streptophyta</taxon>
        <taxon>Embryophyta</taxon>
        <taxon>Tracheophyta</taxon>
        <taxon>Spermatophyta</taxon>
        <taxon>Magnoliopsida</taxon>
        <taxon>eudicotyledons</taxon>
        <taxon>Gunneridae</taxon>
        <taxon>Pentapetalae</taxon>
        <taxon>rosids</taxon>
        <taxon>malvids</taxon>
        <taxon>Sapindales</taxon>
        <taxon>Anacardiaceae</taxon>
        <taxon>Pistacia</taxon>
    </lineage>
</organism>
<name>A0ACC0WZJ9_9ROSI</name>
<keyword evidence="2" id="KW-1185">Reference proteome</keyword>
<dbReference type="Proteomes" id="UP001163603">
    <property type="component" value="Chromosome 15"/>
</dbReference>
<sequence length="380" mass="42862">MRCKTIRPDCVEPSIILPRSVKVKKIASESRMDVSRLQISLQRLSVSDFSNCSSLISLNDLSSSLVGSNLHFFTLQELQVMTNNFSRDEFLGRGGFGKVYKGFIDDRLKPGLKAQPVAVKVLDLNGSQGHDEWLLKLLIYVIPFWNNADYYAPLPWLTRIKIAIGTAECLAFLHGEAKPVICRDLKSSNILLDKDYVAKLSDFGLAKDGPQGDDTHISTRVMGTEGYAAPEYLQTGHLTTMCDVYSFGVVLLELLTGKKIVDRNRPRKERYLVEWARPMLKDFNKLEQILDPRLEGQYPTEGVKRAAKLAYQCLRRDSKARPTMSNVVKTLEPLLDLNDIPRGPFVFIVSPEGNTSFIFNNSDENGEEKEEKKDDNGSHR</sequence>
<evidence type="ECO:0000313" key="2">
    <source>
        <dbReference type="Proteomes" id="UP001163603"/>
    </source>
</evidence>
<protein>
    <submittedName>
        <fullName evidence="1">Uncharacterized protein</fullName>
    </submittedName>
</protein>
<accession>A0ACC0WZJ9</accession>
<evidence type="ECO:0000313" key="1">
    <source>
        <dbReference type="EMBL" id="KAJ0007009.1"/>
    </source>
</evidence>